<keyword evidence="4" id="KW-1185">Reference proteome</keyword>
<name>A0A1G9XKH8_9EURY</name>
<feature type="compositionally biased region" description="Basic and acidic residues" evidence="1">
    <location>
        <begin position="25"/>
        <end position="34"/>
    </location>
</feature>
<dbReference type="Pfam" id="PF24351">
    <property type="entry name" value="DUF7511"/>
    <property type="match status" value="1"/>
</dbReference>
<gene>
    <name evidence="3" type="ORF">SAMN04487949_3030</name>
</gene>
<dbReference type="AlphaFoldDB" id="A0A1G9XKH8"/>
<proteinExistence type="predicted"/>
<evidence type="ECO:0000313" key="3">
    <source>
        <dbReference type="EMBL" id="SDM97284.1"/>
    </source>
</evidence>
<reference evidence="4" key="1">
    <citation type="submission" date="2016-10" db="EMBL/GenBank/DDBJ databases">
        <authorList>
            <person name="Varghese N."/>
            <person name="Submissions S."/>
        </authorList>
    </citation>
    <scope>NUCLEOTIDE SEQUENCE [LARGE SCALE GENOMIC DNA]</scope>
    <source>
        <strain evidence="4">CGMCC 1.10119</strain>
    </source>
</reference>
<evidence type="ECO:0000259" key="2">
    <source>
        <dbReference type="Pfam" id="PF24351"/>
    </source>
</evidence>
<feature type="compositionally biased region" description="Polar residues" evidence="1">
    <location>
        <begin position="15"/>
        <end position="24"/>
    </location>
</feature>
<sequence>MAAPTPLRDDETDGASPTDTIPNESQERVSHETETTLGCYAATVVHYEGAPDECTIYPTDVADAELVTTWISAQEGSYVSLAEMG</sequence>
<dbReference type="RefSeq" id="WP_089698768.1">
    <property type="nucleotide sequence ID" value="NZ_FNHL01000004.1"/>
</dbReference>
<dbReference type="EMBL" id="FNHL01000004">
    <property type="protein sequence ID" value="SDM97284.1"/>
    <property type="molecule type" value="Genomic_DNA"/>
</dbReference>
<dbReference type="Proteomes" id="UP000199451">
    <property type="component" value="Unassembled WGS sequence"/>
</dbReference>
<dbReference type="OrthoDB" id="186853at2157"/>
<protein>
    <recommendedName>
        <fullName evidence="2">DUF7511 domain-containing protein</fullName>
    </recommendedName>
</protein>
<organism evidence="3 4">
    <name type="scientific">Halogranum gelatinilyticum</name>
    <dbReference type="NCBI Taxonomy" id="660521"/>
    <lineage>
        <taxon>Archaea</taxon>
        <taxon>Methanobacteriati</taxon>
        <taxon>Methanobacteriota</taxon>
        <taxon>Stenosarchaea group</taxon>
        <taxon>Halobacteria</taxon>
        <taxon>Halobacteriales</taxon>
        <taxon>Haloferacaceae</taxon>
    </lineage>
</organism>
<evidence type="ECO:0000313" key="4">
    <source>
        <dbReference type="Proteomes" id="UP000199451"/>
    </source>
</evidence>
<dbReference type="InterPro" id="IPR055933">
    <property type="entry name" value="DUF7511"/>
</dbReference>
<accession>A0A1G9XKH8</accession>
<feature type="domain" description="DUF7511" evidence="2">
    <location>
        <begin position="40"/>
        <end position="84"/>
    </location>
</feature>
<feature type="region of interest" description="Disordered" evidence="1">
    <location>
        <begin position="1"/>
        <end position="34"/>
    </location>
</feature>
<evidence type="ECO:0000256" key="1">
    <source>
        <dbReference type="SAM" id="MobiDB-lite"/>
    </source>
</evidence>
<dbReference type="STRING" id="660521.SAMN04487949_3030"/>